<dbReference type="EMBL" id="KI669461">
    <property type="protein sequence ID" value="OCF59244.1"/>
    <property type="molecule type" value="Genomic_DNA"/>
</dbReference>
<protein>
    <submittedName>
        <fullName evidence="3">Uncharacterized protein</fullName>
    </submittedName>
</protein>
<evidence type="ECO:0000313" key="4">
    <source>
        <dbReference type="Proteomes" id="UP000092583"/>
    </source>
</evidence>
<feature type="coiled-coil region" evidence="1">
    <location>
        <begin position="164"/>
        <end position="206"/>
    </location>
</feature>
<feature type="transmembrane region" description="Helical" evidence="2">
    <location>
        <begin position="200"/>
        <end position="217"/>
    </location>
</feature>
<dbReference type="OrthoDB" id="2574855at2759"/>
<accession>A0A1B9IUZ9</accession>
<dbReference type="AlphaFoldDB" id="A0A1B9IUZ9"/>
<evidence type="ECO:0000256" key="1">
    <source>
        <dbReference type="SAM" id="Coils"/>
    </source>
</evidence>
<feature type="transmembrane region" description="Helical" evidence="2">
    <location>
        <begin position="20"/>
        <end position="41"/>
    </location>
</feature>
<reference evidence="3 4" key="1">
    <citation type="submission" date="2013-07" db="EMBL/GenBank/DDBJ databases">
        <title>The Genome Sequence of Kwoniella mangroviensis CBS10435.</title>
        <authorList>
            <consortium name="The Broad Institute Genome Sequencing Platform"/>
            <person name="Cuomo C."/>
            <person name="Litvintseva A."/>
            <person name="Chen Y."/>
            <person name="Heitman J."/>
            <person name="Sun S."/>
            <person name="Springer D."/>
            <person name="Dromer F."/>
            <person name="Young S.K."/>
            <person name="Zeng Q."/>
            <person name="Gargeya S."/>
            <person name="Fitzgerald M."/>
            <person name="Abouelleil A."/>
            <person name="Alvarado L."/>
            <person name="Berlin A.M."/>
            <person name="Chapman S.B."/>
            <person name="Dewar J."/>
            <person name="Goldberg J."/>
            <person name="Griggs A."/>
            <person name="Gujja S."/>
            <person name="Hansen M."/>
            <person name="Howarth C."/>
            <person name="Imamovic A."/>
            <person name="Larimer J."/>
            <person name="McCowan C."/>
            <person name="Murphy C."/>
            <person name="Pearson M."/>
            <person name="Priest M."/>
            <person name="Roberts A."/>
            <person name="Saif S."/>
            <person name="Shea T."/>
            <person name="Sykes S."/>
            <person name="Wortman J."/>
            <person name="Nusbaum C."/>
            <person name="Birren B."/>
        </authorList>
    </citation>
    <scope>NUCLEOTIDE SEQUENCE [LARGE SCALE GENOMIC DNA]</scope>
    <source>
        <strain evidence="3 4">CBS 10435</strain>
    </source>
</reference>
<evidence type="ECO:0000313" key="3">
    <source>
        <dbReference type="EMBL" id="OCF59244.1"/>
    </source>
</evidence>
<feature type="transmembrane region" description="Helical" evidence="2">
    <location>
        <begin position="223"/>
        <end position="241"/>
    </location>
</feature>
<dbReference type="Proteomes" id="UP000092583">
    <property type="component" value="Unassembled WGS sequence"/>
</dbReference>
<reference evidence="4" key="2">
    <citation type="submission" date="2013-12" db="EMBL/GenBank/DDBJ databases">
        <title>Evolution of pathogenesis and genome organization in the Tremellales.</title>
        <authorList>
            <person name="Cuomo C."/>
            <person name="Litvintseva A."/>
            <person name="Heitman J."/>
            <person name="Chen Y."/>
            <person name="Sun S."/>
            <person name="Springer D."/>
            <person name="Dromer F."/>
            <person name="Young S."/>
            <person name="Zeng Q."/>
            <person name="Chapman S."/>
            <person name="Gujja S."/>
            <person name="Saif S."/>
            <person name="Birren B."/>
        </authorList>
    </citation>
    <scope>NUCLEOTIDE SEQUENCE [LARGE SCALE GENOMIC DNA]</scope>
    <source>
        <strain evidence="4">CBS 10435</strain>
    </source>
</reference>
<keyword evidence="1" id="KW-0175">Coiled coil</keyword>
<feature type="transmembrane region" description="Helical" evidence="2">
    <location>
        <begin position="53"/>
        <end position="74"/>
    </location>
</feature>
<proteinExistence type="predicted"/>
<organism evidence="3 4">
    <name type="scientific">Kwoniella mangroviensis CBS 10435</name>
    <dbReference type="NCBI Taxonomy" id="1331196"/>
    <lineage>
        <taxon>Eukaryota</taxon>
        <taxon>Fungi</taxon>
        <taxon>Dikarya</taxon>
        <taxon>Basidiomycota</taxon>
        <taxon>Agaricomycotina</taxon>
        <taxon>Tremellomycetes</taxon>
        <taxon>Tremellales</taxon>
        <taxon>Cryptococcaceae</taxon>
        <taxon>Kwoniella</taxon>
    </lineage>
</organism>
<gene>
    <name evidence="3" type="ORF">L486_03747</name>
</gene>
<keyword evidence="4" id="KW-1185">Reference proteome</keyword>
<name>A0A1B9IUZ9_9TREE</name>
<sequence>MADIIEDPLAPKNGLTLTPFHLLTLLISSLTLFLSSLHLPAPFRSIVGMSKRASLLLVCLMIGHWVITSQMNNYHKRIEKAHREEKGRYDPLVKGKIDKKKNDWENAAAHPSHFLTTRDGKPRLFPFPLGLAGGQDSTKKTVWWEAGNSAHVGHYNQRETPEAREQLRLEVEAKESARQKKAKKAIEAYEKNRKKWQKRLTHLKMISAIVIIGIYGLDPVQRKIAVVCLAGLIYYVFAMEITEMLKPKSKEVDDDDKTAKKRKKIPTTPGMAMTYIYEPNGQSVNEAGAIPTKAPSHRLMTSLDSRYAS</sequence>
<keyword evidence="2" id="KW-0472">Membrane</keyword>
<evidence type="ECO:0000256" key="2">
    <source>
        <dbReference type="SAM" id="Phobius"/>
    </source>
</evidence>
<keyword evidence="2" id="KW-1133">Transmembrane helix</keyword>
<keyword evidence="2" id="KW-0812">Transmembrane</keyword>